<feature type="compositionally biased region" description="Polar residues" evidence="7">
    <location>
        <begin position="1000"/>
        <end position="1009"/>
    </location>
</feature>
<dbReference type="GO" id="GO:0050661">
    <property type="term" value="F:NADP binding"/>
    <property type="evidence" value="ECO:0007669"/>
    <property type="project" value="InterPro"/>
</dbReference>
<dbReference type="GO" id="GO:0005739">
    <property type="term" value="C:mitochondrion"/>
    <property type="evidence" value="ECO:0007669"/>
    <property type="project" value="TreeGrafter"/>
</dbReference>
<name>A0AA36DFG0_9BILA</name>
<dbReference type="InterPro" id="IPR001796">
    <property type="entry name" value="DHFR_dom"/>
</dbReference>
<dbReference type="GO" id="GO:0046655">
    <property type="term" value="P:folic acid metabolic process"/>
    <property type="evidence" value="ECO:0007669"/>
    <property type="project" value="TreeGrafter"/>
</dbReference>
<dbReference type="InterPro" id="IPR017925">
    <property type="entry name" value="DHFR_CS"/>
</dbReference>
<dbReference type="PANTHER" id="PTHR48069">
    <property type="entry name" value="DIHYDROFOLATE REDUCTASE"/>
    <property type="match status" value="1"/>
</dbReference>
<dbReference type="AlphaFoldDB" id="A0AA36DFG0"/>
<feature type="domain" description="DHFR" evidence="8">
    <location>
        <begin position="1"/>
        <end position="141"/>
    </location>
</feature>
<feature type="region of interest" description="Disordered" evidence="7">
    <location>
        <begin position="811"/>
        <end position="847"/>
    </location>
</feature>
<comment type="catalytic activity">
    <reaction evidence="6">
        <text>(6S)-5,6,7,8-tetrahydrofolate + NADP(+) = 7,8-dihydrofolate + NADPH + H(+)</text>
        <dbReference type="Rhea" id="RHEA:15009"/>
        <dbReference type="ChEBI" id="CHEBI:15378"/>
        <dbReference type="ChEBI" id="CHEBI:57451"/>
        <dbReference type="ChEBI" id="CHEBI:57453"/>
        <dbReference type="ChEBI" id="CHEBI:57783"/>
        <dbReference type="ChEBI" id="CHEBI:58349"/>
        <dbReference type="EC" id="1.5.1.3"/>
    </reaction>
</comment>
<dbReference type="InterPro" id="IPR058599">
    <property type="entry name" value="PHAT_Smg/ZCCHC2-like"/>
</dbReference>
<dbReference type="EMBL" id="CATQJA010002703">
    <property type="protein sequence ID" value="CAJ0585285.1"/>
    <property type="molecule type" value="Genomic_DNA"/>
</dbReference>
<evidence type="ECO:0000313" key="10">
    <source>
        <dbReference type="EMBL" id="CAJ0585285.1"/>
    </source>
</evidence>
<evidence type="ECO:0000256" key="1">
    <source>
        <dbReference type="ARBA" id="ARBA00004903"/>
    </source>
</evidence>
<dbReference type="GO" id="GO:0004146">
    <property type="term" value="F:dihydrofolate reductase activity"/>
    <property type="evidence" value="ECO:0007669"/>
    <property type="project" value="UniProtKB-EC"/>
</dbReference>
<dbReference type="EC" id="1.5.1.3" evidence="2"/>
<comment type="pathway">
    <text evidence="1">Cofactor biosynthesis; tetrahydrofolate biosynthesis; 5,6,7,8-tetrahydrofolate from 7,8-dihydrofolate: step 1/1.</text>
</comment>
<evidence type="ECO:0000259" key="9">
    <source>
        <dbReference type="Pfam" id="PF26034"/>
    </source>
</evidence>
<organism evidence="10 11">
    <name type="scientific">Mesorhabditis spiculigera</name>
    <dbReference type="NCBI Taxonomy" id="96644"/>
    <lineage>
        <taxon>Eukaryota</taxon>
        <taxon>Metazoa</taxon>
        <taxon>Ecdysozoa</taxon>
        <taxon>Nematoda</taxon>
        <taxon>Chromadorea</taxon>
        <taxon>Rhabditida</taxon>
        <taxon>Rhabditina</taxon>
        <taxon>Rhabditomorpha</taxon>
        <taxon>Rhabditoidea</taxon>
        <taxon>Rhabditidae</taxon>
        <taxon>Mesorhabditinae</taxon>
        <taxon>Mesorhabditis</taxon>
    </lineage>
</organism>
<dbReference type="Pfam" id="PF00186">
    <property type="entry name" value="DHFR_1"/>
    <property type="match status" value="1"/>
</dbReference>
<dbReference type="Proteomes" id="UP001177023">
    <property type="component" value="Unassembled WGS sequence"/>
</dbReference>
<comment type="caution">
    <text evidence="10">The sequence shown here is derived from an EMBL/GenBank/DDBJ whole genome shotgun (WGS) entry which is preliminary data.</text>
</comment>
<dbReference type="InterPro" id="IPR024072">
    <property type="entry name" value="DHFR-like_dom_sf"/>
</dbReference>
<feature type="domain" description="SMAUG/ZCCHC2-like PHAT" evidence="9">
    <location>
        <begin position="556"/>
        <end position="658"/>
    </location>
</feature>
<dbReference type="InterPro" id="IPR012259">
    <property type="entry name" value="DHFR"/>
</dbReference>
<sequence length="1020" mass="113023">MDETGGIGKDGQIPWHSRKDFQFFVENTTRTSNPEECGDNGPQMLGIYTVTLSPTKVLSRTMEPVDDGELIVSGDLEEVLSKLTEMQERNEIETIWNIGGRDLYGWALENGIAERLVVTHISGCFNANIKMPPIAWDDYEEDCSLGEPGPPIVLIDGLPCASLGKACPATPQKLDNGSIRSNTNGSLNNLHRQEKQQPHLTNGHSVGFGSTNEPCTSNNQNVQNGDAVRSSERRSERVFVNGNLTTPTNHDRQNGNTKPFNASYDPGTHKVIDRSLYSDQPLDGSSADANHKTKHMNGVVNTSPSEEAITYPLHGMKKPRATAIVYTNRLGTHVPTATWAEIESAKEKKVEEPATIQPVKSVKAQPSVVIAGPETIPKPVTSRPKFRPNAHHRANLNHQKPAAPQPAGLQQNTGPASPMNESAKPTLPMNESAKPALREPSTSLPTPVVPEQQRPASRIDLRLFLDDLPTTAKSRPTSPKLPSFAMCKGETLAAASKEFKQECPDMSAIILGSRFLKADKMCQLLHHLTPTELQLIATITQDRLKVHGPMIESVAKLANQYESIQMLLKSKENFLEQCRQLFDVISLIQGDKRREATAAYQVIQKLWSEYQEQRKSNHKPAERKLMTEEFGRVVSAALYHPATSVTLIHQLRTWRDQLFWDQNEPTEGWKQPGAEDTEGRVCVDSLRLAPDREEVLNGSLRVDVLWNDHSSSSACVSTMEIDQLQHKLVDSFGMCFDANGTRRLPILKKNSPPEDYVKYIRSFVDWPSEIRNHLAVAELFASSRENLRQGRATPVSSAESIVSQGFLEERPLSAGSSGSAQNVDASSVASRKRPTCHKCAGPHQPSECRNKLTKADYDPYGCPVYPNIPSTSRSNGNGTPPHMLVPANMQPPPLHLHAQFLNPTNGLVYATQDGPKWHHGANDMPTNQPVMRPGYFAVAPPAAPLHLITTVPTNQFQPPTMFQTQYNVHPPPYNGYEHFDRHREERHWQKGDPAQRRHGSNNTRSSNSPLDEEVARSSSS</sequence>
<keyword evidence="4" id="KW-0521">NADP</keyword>
<dbReference type="GO" id="GO:0046452">
    <property type="term" value="P:dihydrofolate metabolic process"/>
    <property type="evidence" value="ECO:0007669"/>
    <property type="project" value="TreeGrafter"/>
</dbReference>
<evidence type="ECO:0000256" key="4">
    <source>
        <dbReference type="ARBA" id="ARBA00022857"/>
    </source>
</evidence>
<keyword evidence="11" id="KW-1185">Reference proteome</keyword>
<feature type="compositionally biased region" description="Polar residues" evidence="7">
    <location>
        <begin position="814"/>
        <end position="829"/>
    </location>
</feature>
<evidence type="ECO:0000256" key="6">
    <source>
        <dbReference type="ARBA" id="ARBA00048873"/>
    </source>
</evidence>
<dbReference type="SUPFAM" id="SSF53597">
    <property type="entry name" value="Dihydrofolate reductase-like"/>
    <property type="match status" value="1"/>
</dbReference>
<feature type="region of interest" description="Disordered" evidence="7">
    <location>
        <begin position="398"/>
        <end position="453"/>
    </location>
</feature>
<evidence type="ECO:0000256" key="7">
    <source>
        <dbReference type="SAM" id="MobiDB-lite"/>
    </source>
</evidence>
<dbReference type="PROSITE" id="PS00075">
    <property type="entry name" value="DHFR_1"/>
    <property type="match status" value="1"/>
</dbReference>
<feature type="compositionally biased region" description="Polar residues" evidence="7">
    <location>
        <begin position="213"/>
        <end position="224"/>
    </location>
</feature>
<dbReference type="CDD" id="cd00209">
    <property type="entry name" value="DHFR"/>
    <property type="match status" value="1"/>
</dbReference>
<feature type="region of interest" description="Disordered" evidence="7">
    <location>
        <begin position="213"/>
        <end position="264"/>
    </location>
</feature>
<dbReference type="Pfam" id="PF26034">
    <property type="entry name" value="PHAT_SMAUG"/>
    <property type="match status" value="1"/>
</dbReference>
<accession>A0AA36DFG0</accession>
<protein>
    <recommendedName>
        <fullName evidence="2">dihydrofolate reductase</fullName>
        <ecNumber evidence="2">1.5.1.3</ecNumber>
    </recommendedName>
</protein>
<dbReference type="Gene3D" id="3.40.430.10">
    <property type="entry name" value="Dihydrofolate Reductase, subunit A"/>
    <property type="match status" value="1"/>
</dbReference>
<evidence type="ECO:0000259" key="8">
    <source>
        <dbReference type="Pfam" id="PF00186"/>
    </source>
</evidence>
<reference evidence="10" key="1">
    <citation type="submission" date="2023-06" db="EMBL/GenBank/DDBJ databases">
        <authorList>
            <person name="Delattre M."/>
        </authorList>
    </citation>
    <scope>NUCLEOTIDE SEQUENCE</scope>
    <source>
        <strain evidence="10">AF72</strain>
    </source>
</reference>
<gene>
    <name evidence="10" type="ORF">MSPICULIGERA_LOCUS23312</name>
</gene>
<dbReference type="GO" id="GO:0006730">
    <property type="term" value="P:one-carbon metabolic process"/>
    <property type="evidence" value="ECO:0007669"/>
    <property type="project" value="UniProtKB-KW"/>
</dbReference>
<keyword evidence="3" id="KW-0554">One-carbon metabolism</keyword>
<dbReference type="PANTHER" id="PTHR48069:SF3">
    <property type="entry name" value="DIHYDROFOLATE REDUCTASE"/>
    <property type="match status" value="1"/>
</dbReference>
<evidence type="ECO:0000256" key="2">
    <source>
        <dbReference type="ARBA" id="ARBA00012856"/>
    </source>
</evidence>
<feature type="region of interest" description="Disordered" evidence="7">
    <location>
        <begin position="984"/>
        <end position="1020"/>
    </location>
</feature>
<evidence type="ECO:0000256" key="5">
    <source>
        <dbReference type="ARBA" id="ARBA00023002"/>
    </source>
</evidence>
<proteinExistence type="predicted"/>
<feature type="compositionally biased region" description="Polar residues" evidence="7">
    <location>
        <begin position="242"/>
        <end position="260"/>
    </location>
</feature>
<feature type="compositionally biased region" description="Basic and acidic residues" evidence="7">
    <location>
        <begin position="984"/>
        <end position="995"/>
    </location>
</feature>
<evidence type="ECO:0000313" key="11">
    <source>
        <dbReference type="Proteomes" id="UP001177023"/>
    </source>
</evidence>
<evidence type="ECO:0000256" key="3">
    <source>
        <dbReference type="ARBA" id="ARBA00022563"/>
    </source>
</evidence>
<keyword evidence="5" id="KW-0560">Oxidoreductase</keyword>
<feature type="non-terminal residue" evidence="10">
    <location>
        <position position="1"/>
    </location>
</feature>
<dbReference type="GO" id="GO:0046654">
    <property type="term" value="P:tetrahydrofolate biosynthetic process"/>
    <property type="evidence" value="ECO:0007669"/>
    <property type="project" value="InterPro"/>
</dbReference>